<reference evidence="1" key="1">
    <citation type="submission" date="2022-07" db="EMBL/GenBank/DDBJ databases">
        <title>Phylogenomic reconstructions and comparative analyses of Kickxellomycotina fungi.</title>
        <authorList>
            <person name="Reynolds N.K."/>
            <person name="Stajich J.E."/>
            <person name="Barry K."/>
            <person name="Grigoriev I.V."/>
            <person name="Crous P."/>
            <person name="Smith M.E."/>
        </authorList>
    </citation>
    <scope>NUCLEOTIDE SEQUENCE</scope>
    <source>
        <strain evidence="1">CBS 109366</strain>
    </source>
</reference>
<evidence type="ECO:0000313" key="2">
    <source>
        <dbReference type="Proteomes" id="UP001140234"/>
    </source>
</evidence>
<evidence type="ECO:0000313" key="1">
    <source>
        <dbReference type="EMBL" id="KAJ2765633.1"/>
    </source>
</evidence>
<proteinExistence type="predicted"/>
<comment type="caution">
    <text evidence="1">The sequence shown here is derived from an EMBL/GenBank/DDBJ whole genome shotgun (WGS) entry which is preliminary data.</text>
</comment>
<dbReference type="EMBL" id="JANBUJ010001943">
    <property type="protein sequence ID" value="KAJ2765633.1"/>
    <property type="molecule type" value="Genomic_DNA"/>
</dbReference>
<sequence length="281" mass="31802">EYAGQKQSNKQEGWSPDGYVRLSANSARWKDSWNLTDYEANERETAHKQLIVLDLNGTVLHRASKNKGVRKGYPRPHLGEFLRFALDNFAVMVWSSAQPATIEEMLRKLLHPYYTEFVRVWDRRFCELNGRYFEKSPSIKDLQRICDGFGLDKSPFRNVYGNSEGRLGMSAEKRGHWTIDNIILVDDSESKAARNQDNHVHVATFGNPVASQMAGKPEDDDLLRLKQYLEAYVDNKDAFPSLVSYLKQHPWLEFRNAAGTPASASEAAKQPADGSGLSCAS</sequence>
<accession>A0ACC1JQT5</accession>
<organism evidence="1 2">
    <name type="scientific">Coemansia nantahalensis</name>
    <dbReference type="NCBI Taxonomy" id="2789366"/>
    <lineage>
        <taxon>Eukaryota</taxon>
        <taxon>Fungi</taxon>
        <taxon>Fungi incertae sedis</taxon>
        <taxon>Zoopagomycota</taxon>
        <taxon>Kickxellomycotina</taxon>
        <taxon>Kickxellomycetes</taxon>
        <taxon>Kickxellales</taxon>
        <taxon>Kickxellaceae</taxon>
        <taxon>Coemansia</taxon>
    </lineage>
</organism>
<name>A0ACC1JQT5_9FUNG</name>
<dbReference type="Proteomes" id="UP001140234">
    <property type="component" value="Unassembled WGS sequence"/>
</dbReference>
<keyword evidence="2" id="KW-1185">Reference proteome</keyword>
<feature type="non-terminal residue" evidence="1">
    <location>
        <position position="1"/>
    </location>
</feature>
<protein>
    <submittedName>
        <fullName evidence="1">Uncharacterized protein</fullName>
    </submittedName>
</protein>
<gene>
    <name evidence="1" type="ORF">IWQ57_004699</name>
</gene>